<gene>
    <name evidence="2" type="ORF">GcM3_166005</name>
</gene>
<dbReference type="GO" id="GO:0030674">
    <property type="term" value="F:protein-macromolecule adaptor activity"/>
    <property type="evidence" value="ECO:0007669"/>
    <property type="project" value="TreeGrafter"/>
</dbReference>
<reference evidence="2 3" key="1">
    <citation type="journal article" date="2018" name="BMC Genomics">
        <title>Comparative genome analyses reveal sequence features reflecting distinct modes of host-adaptation between dicot and monocot powdery mildew.</title>
        <authorList>
            <person name="Wu Y."/>
            <person name="Ma X."/>
            <person name="Pan Z."/>
            <person name="Kale S.D."/>
            <person name="Song Y."/>
            <person name="King H."/>
            <person name="Zhang Q."/>
            <person name="Presley C."/>
            <person name="Deng X."/>
            <person name="Wei C.I."/>
            <person name="Xiao S."/>
        </authorList>
    </citation>
    <scope>NUCLEOTIDE SEQUENCE [LARGE SCALE GENOMIC DNA]</scope>
    <source>
        <strain evidence="2">UMSG3</strain>
    </source>
</reference>
<dbReference type="InterPro" id="IPR024391">
    <property type="entry name" value="LDB19_N"/>
</dbReference>
<dbReference type="Gene3D" id="2.60.40.640">
    <property type="match status" value="1"/>
</dbReference>
<evidence type="ECO:0000313" key="2">
    <source>
        <dbReference type="EMBL" id="RKF60288.1"/>
    </source>
</evidence>
<comment type="caution">
    <text evidence="2">The sequence shown here is derived from an EMBL/GenBank/DDBJ whole genome shotgun (WGS) entry which is preliminary data.</text>
</comment>
<proteinExistence type="predicted"/>
<dbReference type="Pfam" id="PF13002">
    <property type="entry name" value="LDB19"/>
    <property type="match status" value="1"/>
</dbReference>
<dbReference type="AlphaFoldDB" id="A0A420HS85"/>
<evidence type="ECO:0000259" key="1">
    <source>
        <dbReference type="Pfam" id="PF13002"/>
    </source>
</evidence>
<dbReference type="InterPro" id="IPR050357">
    <property type="entry name" value="Arrestin_domain-protein"/>
</dbReference>
<evidence type="ECO:0000313" key="3">
    <source>
        <dbReference type="Proteomes" id="UP000283383"/>
    </source>
</evidence>
<dbReference type="EMBL" id="MCBQ01016689">
    <property type="protein sequence ID" value="RKF60288.1"/>
    <property type="molecule type" value="Genomic_DNA"/>
</dbReference>
<dbReference type="STRING" id="62708.A0A420HS85"/>
<organism evidence="2 3">
    <name type="scientific">Golovinomyces cichoracearum</name>
    <dbReference type="NCBI Taxonomy" id="62708"/>
    <lineage>
        <taxon>Eukaryota</taxon>
        <taxon>Fungi</taxon>
        <taxon>Dikarya</taxon>
        <taxon>Ascomycota</taxon>
        <taxon>Pezizomycotina</taxon>
        <taxon>Leotiomycetes</taxon>
        <taxon>Erysiphales</taxon>
        <taxon>Erysiphaceae</taxon>
        <taxon>Golovinomyces</taxon>
    </lineage>
</organism>
<dbReference type="InterPro" id="IPR014752">
    <property type="entry name" value="Arrestin-like_C"/>
</dbReference>
<dbReference type="PANTHER" id="PTHR11188:SF76">
    <property type="entry name" value="PROTEIN LDB19"/>
    <property type="match status" value="1"/>
</dbReference>
<feature type="domain" description="LDB19 N-terminal" evidence="1">
    <location>
        <begin position="128"/>
        <end position="296"/>
    </location>
</feature>
<dbReference type="GO" id="GO:0070086">
    <property type="term" value="P:ubiquitin-dependent endocytosis"/>
    <property type="evidence" value="ECO:0007669"/>
    <property type="project" value="TreeGrafter"/>
</dbReference>
<dbReference type="Proteomes" id="UP000283383">
    <property type="component" value="Unassembled WGS sequence"/>
</dbReference>
<dbReference type="PANTHER" id="PTHR11188">
    <property type="entry name" value="ARRESTIN DOMAIN CONTAINING PROTEIN"/>
    <property type="match status" value="1"/>
</dbReference>
<dbReference type="GO" id="GO:0031625">
    <property type="term" value="F:ubiquitin protein ligase binding"/>
    <property type="evidence" value="ECO:0007669"/>
    <property type="project" value="TreeGrafter"/>
</dbReference>
<sequence>MRNRVATLFRAGPSSFDLHTKNSETLRSLVDNVSTSRRTAVPSRQSLCCNEEQSVKAQGSHKWISIPSLHCPKCCSHKITQATSSLDVEMESPPLMLYGPTTTSSGALFSGQLILHIMSETLVIESLNMSLGMDVTRKKPSHTHFSENAKQRTVLESWPFLHGPVKLRKGKHKFPFSWILPGNLPASTKGSLFTIEYDLHSVLSLHGAEVVTLSKILDVKRAIIPSEEPRKSIRIFPPTNLTAYCGLPSVIHPFGVCLVSVRIDGCVREDAETKILRQWKLKRLHWHLDETQKVFSPDTRKNSTKSLAKDEESKGATYTDVRVIGEDCYRMGWKTDFSMSSGRVEMEFPCSIRPGVQPLCDMKSEDIAEVSHSLVIEMVVIEEIVFTTRIPIESIATGAARVLRMHFNVIVTERSGLGISWDEEQPPLYENVPASPPKYGYSSPYQEESIPDYEGIIRIDAQRASPESAMKIQNLQN</sequence>
<dbReference type="GO" id="GO:0005829">
    <property type="term" value="C:cytosol"/>
    <property type="evidence" value="ECO:0007669"/>
    <property type="project" value="TreeGrafter"/>
</dbReference>
<dbReference type="GO" id="GO:0005886">
    <property type="term" value="C:plasma membrane"/>
    <property type="evidence" value="ECO:0007669"/>
    <property type="project" value="TreeGrafter"/>
</dbReference>
<accession>A0A420HS85</accession>
<protein>
    <submittedName>
        <fullName evidence="2">Uncharacterized protein C1F12.05</fullName>
    </submittedName>
</protein>
<keyword evidence="3" id="KW-1185">Reference proteome</keyword>
<name>A0A420HS85_9PEZI</name>